<dbReference type="InterPro" id="IPR002104">
    <property type="entry name" value="Integrase_catalytic"/>
</dbReference>
<dbReference type="InterPro" id="IPR013762">
    <property type="entry name" value="Integrase-like_cat_sf"/>
</dbReference>
<dbReference type="InterPro" id="IPR050090">
    <property type="entry name" value="Tyrosine_recombinase_XerCD"/>
</dbReference>
<dbReference type="InterPro" id="IPR011010">
    <property type="entry name" value="DNA_brk_join_enz"/>
</dbReference>
<evidence type="ECO:0000256" key="1">
    <source>
        <dbReference type="ARBA" id="ARBA00022908"/>
    </source>
</evidence>
<dbReference type="InterPro" id="IPR044068">
    <property type="entry name" value="CB"/>
</dbReference>
<dbReference type="Gene3D" id="1.10.443.10">
    <property type="entry name" value="Intergrase catalytic core"/>
    <property type="match status" value="1"/>
</dbReference>
<evidence type="ECO:0000256" key="3">
    <source>
        <dbReference type="ARBA" id="ARBA00023172"/>
    </source>
</evidence>
<evidence type="ECO:0000256" key="4">
    <source>
        <dbReference type="PROSITE-ProRule" id="PRU01248"/>
    </source>
</evidence>
<dbReference type="Pfam" id="PF24624">
    <property type="entry name" value="Int_N"/>
    <property type="match status" value="1"/>
</dbReference>
<evidence type="ECO:0000256" key="2">
    <source>
        <dbReference type="ARBA" id="ARBA00023125"/>
    </source>
</evidence>
<sequence>MSIKKVDNGWLVDCWPTGRYGPRVRRTFKQQSAAKRFEAKIMGQGAAGEDMTGLLSDKRRLSDLVDQWYEHHGQTLKSAPDRLRSLRNLATALGNPQAKKFTAQQWVEYRAQRLKDVKPSTINHEHTYLKAVFSELERLSLWPHGNPMQKVRKVRTDETEKGYLDDYQIKRLLEHLTDQLTDDCYFITVICLSTGARWGEAQSLRGENVRTDRIVFSGTKSGKTRTVPISPDLAKQLRQRRRIGRLFGNRYKAFRRVINELGIELPEGQLTHVLRHTFASHFMMNGGNILVLQQILGHQSITMTMRYAHFAPEHLEEAAKLNPLAMSTL</sequence>
<protein>
    <submittedName>
        <fullName evidence="7">Tyrosine-type recombinase/integrase</fullName>
    </submittedName>
</protein>
<evidence type="ECO:0000259" key="5">
    <source>
        <dbReference type="PROSITE" id="PS51898"/>
    </source>
</evidence>
<dbReference type="PANTHER" id="PTHR30349">
    <property type="entry name" value="PHAGE INTEGRASE-RELATED"/>
    <property type="match status" value="1"/>
</dbReference>
<proteinExistence type="predicted"/>
<keyword evidence="1" id="KW-0229">DNA integration</keyword>
<dbReference type="SUPFAM" id="SSF56349">
    <property type="entry name" value="DNA breaking-rejoining enzymes"/>
    <property type="match status" value="1"/>
</dbReference>
<keyword evidence="8" id="KW-1185">Reference proteome</keyword>
<dbReference type="CDD" id="cd00796">
    <property type="entry name" value="INT_Rci_Hp1_C"/>
    <property type="match status" value="1"/>
</dbReference>
<organism evidence="7 8">
    <name type="scientific">Halomonas alkaliantarctica</name>
    <dbReference type="NCBI Taxonomy" id="232346"/>
    <lineage>
        <taxon>Bacteria</taxon>
        <taxon>Pseudomonadati</taxon>
        <taxon>Pseudomonadota</taxon>
        <taxon>Gammaproteobacteria</taxon>
        <taxon>Oceanospirillales</taxon>
        <taxon>Halomonadaceae</taxon>
        <taxon>Halomonas</taxon>
    </lineage>
</organism>
<feature type="domain" description="Core-binding (CB)" evidence="6">
    <location>
        <begin position="59"/>
        <end position="137"/>
    </location>
</feature>
<dbReference type="Gene3D" id="1.10.150.130">
    <property type="match status" value="1"/>
</dbReference>
<dbReference type="RefSeq" id="WP_280104578.1">
    <property type="nucleotide sequence ID" value="NZ_CP122961.1"/>
</dbReference>
<gene>
    <name evidence="7" type="ORF">QEN58_15895</name>
</gene>
<name>A0ABY8LMJ4_9GAMM</name>
<dbReference type="InterPro" id="IPR010998">
    <property type="entry name" value="Integrase_recombinase_N"/>
</dbReference>
<reference evidence="7" key="1">
    <citation type="submission" date="2023-04" db="EMBL/GenBank/DDBJ databases">
        <title>Complete genome sequence of Halomonas alkaliantarctica MSP3 isolated from marine sediment, Jeju Island.</title>
        <authorList>
            <person name="Park S.-J."/>
        </authorList>
    </citation>
    <scope>NUCLEOTIDE SEQUENCE</scope>
    <source>
        <strain evidence="7">MSP3</strain>
    </source>
</reference>
<dbReference type="Pfam" id="PF00589">
    <property type="entry name" value="Phage_integrase"/>
    <property type="match status" value="1"/>
</dbReference>
<evidence type="ECO:0000313" key="7">
    <source>
        <dbReference type="EMBL" id="WGI24799.1"/>
    </source>
</evidence>
<keyword evidence="2 4" id="KW-0238">DNA-binding</keyword>
<dbReference type="Proteomes" id="UP001179830">
    <property type="component" value="Chromosome"/>
</dbReference>
<evidence type="ECO:0000313" key="8">
    <source>
        <dbReference type="Proteomes" id="UP001179830"/>
    </source>
</evidence>
<dbReference type="PROSITE" id="PS51898">
    <property type="entry name" value="TYR_RECOMBINASE"/>
    <property type="match status" value="1"/>
</dbReference>
<keyword evidence="3" id="KW-0233">DNA recombination</keyword>
<evidence type="ECO:0000259" key="6">
    <source>
        <dbReference type="PROSITE" id="PS51900"/>
    </source>
</evidence>
<dbReference type="PROSITE" id="PS51900">
    <property type="entry name" value="CB"/>
    <property type="match status" value="1"/>
</dbReference>
<accession>A0ABY8LMJ4</accession>
<dbReference type="EMBL" id="CP122961">
    <property type="protein sequence ID" value="WGI24799.1"/>
    <property type="molecule type" value="Genomic_DNA"/>
</dbReference>
<feature type="domain" description="Tyr recombinase" evidence="5">
    <location>
        <begin position="159"/>
        <end position="320"/>
    </location>
</feature>
<dbReference type="PANTHER" id="PTHR30349:SF93">
    <property type="entry name" value="FELS-2 PROPHAGE PROTEIN"/>
    <property type="match status" value="1"/>
</dbReference>
<dbReference type="InterPro" id="IPR057084">
    <property type="entry name" value="Int_N"/>
</dbReference>